<dbReference type="SUPFAM" id="SSF63829">
    <property type="entry name" value="Calcium-dependent phosphotriesterase"/>
    <property type="match status" value="2"/>
</dbReference>
<protein>
    <submittedName>
        <fullName evidence="3">Delta-60 repeat protein</fullName>
    </submittedName>
</protein>
<evidence type="ECO:0000256" key="1">
    <source>
        <dbReference type="SAM" id="SignalP"/>
    </source>
</evidence>
<dbReference type="RefSeq" id="WP_168673873.1">
    <property type="nucleotide sequence ID" value="NZ_JAAVTK010000008.1"/>
</dbReference>
<dbReference type="Pfam" id="PF17164">
    <property type="entry name" value="DUF5122"/>
    <property type="match status" value="13"/>
</dbReference>
<sequence length="843" mass="85312">MKHVFTRLFLLVGLLCGAGLASLQAQILDPTFQPTVLKNGYLGGLQTGVQRLAVQPDGKVITAGGFDFVNGVLASKIQRLNANGTSDATFNPGGIGANGFIGAVALQADGRILIAGGFTTYNGTPALALARLNANGTLDPTFASLTPGVLRQIGSLAIQPDGKILVGSTNSFAPGQAGALVRLNTDGTPDASFSIGTGTTSGIVNTIVVQTDGKIVVGGSFTAFSGQAGGLVRLNANGSLDTTFGLGAGFTGTVNAAVQQPDGKLLVGGSFTQVNGQASPAVVRLLPTGALDASFAPGTGPTNATGVNASVQSLVLLPNGNVLIGGTFVQFNGVARGRVARLLPGGTLDASYAAGTGANNTVVTLAPLPNGQVLAVGLLTQYDGVNKTGAALLTTAGTIDATFAPVFERRGTISNVAPLTNGQLLIIGSFTEFNGIPSSSLSSVVRLNADGTVDQSYSTSNGSLAGALPDGSFYNILGLGSTNTLTHTLPSGANDNAFTPVSFGLTTSAGPGLVGIKTQPDGRVLAYGTFTTFGGAARNGIARLNANGTLDNTFVPPTSSLTRTVNSAFIQASGKIVLTYSETGTGSTPGYTLVRLNADGSLDNTFAIGAGAGPGNFPSLLQQPDGKLLVSNVSTFNGQTVPFNTVRLLVDGAIDPTFNGLTTSYSPNLVLPDGRILATTIGQYGAAMLVRLNGNGSLDNAFAPVSTPAPIFTGDDSTPNYTLQPDGKIIAYGNFRSIAGQARIGLARLTNPVATATRAGTAALPLAVYPNPASQRVTVVLPAVAPATQATLLDLTGRAVRRWALPTQQAEATFDLNAIAAGVYVLRIPGTAGTYQQKVVVTR</sequence>
<gene>
    <name evidence="3" type="ORF">HBN54_002868</name>
</gene>
<dbReference type="Gene3D" id="2.80.10.50">
    <property type="match status" value="6"/>
</dbReference>
<name>A0ABX1HJ11_9BACT</name>
<evidence type="ECO:0000259" key="2">
    <source>
        <dbReference type="Pfam" id="PF18962"/>
    </source>
</evidence>
<dbReference type="Proteomes" id="UP000717634">
    <property type="component" value="Unassembled WGS sequence"/>
</dbReference>
<dbReference type="EMBL" id="JAAVTK010000008">
    <property type="protein sequence ID" value="NKI90268.1"/>
    <property type="molecule type" value="Genomic_DNA"/>
</dbReference>
<feature type="chain" id="PRO_5045106812" evidence="1">
    <location>
        <begin position="26"/>
        <end position="843"/>
    </location>
</feature>
<dbReference type="InterPro" id="IPR013431">
    <property type="entry name" value="Delta_60_rpt"/>
</dbReference>
<keyword evidence="1" id="KW-0732">Signal</keyword>
<dbReference type="NCBIfam" id="TIGR04183">
    <property type="entry name" value="Por_Secre_tail"/>
    <property type="match status" value="1"/>
</dbReference>
<dbReference type="NCBIfam" id="TIGR02608">
    <property type="entry name" value="delta_60_rpt"/>
    <property type="match status" value="13"/>
</dbReference>
<accession>A0ABX1HJ11</accession>
<dbReference type="InterPro" id="IPR026444">
    <property type="entry name" value="Secre_tail"/>
</dbReference>
<evidence type="ECO:0000313" key="4">
    <source>
        <dbReference type="Proteomes" id="UP000717634"/>
    </source>
</evidence>
<feature type="signal peptide" evidence="1">
    <location>
        <begin position="1"/>
        <end position="25"/>
    </location>
</feature>
<dbReference type="Pfam" id="PF18962">
    <property type="entry name" value="Por_Secre_tail"/>
    <property type="match status" value="1"/>
</dbReference>
<keyword evidence="4" id="KW-1185">Reference proteome</keyword>
<reference evidence="3 4" key="1">
    <citation type="submission" date="2020-03" db="EMBL/GenBank/DDBJ databases">
        <title>Genomic Encyclopedia of Type Strains, Phase IV (KMG-V): Genome sequencing to study the core and pangenomes of soil and plant-associated prokaryotes.</title>
        <authorList>
            <person name="Whitman W."/>
        </authorList>
    </citation>
    <scope>NUCLEOTIDE SEQUENCE [LARGE SCALE GENOMIC DNA]</scope>
    <source>
        <strain evidence="3 4">1B</strain>
    </source>
</reference>
<comment type="caution">
    <text evidence="3">The sequence shown here is derived from an EMBL/GenBank/DDBJ whole genome shotgun (WGS) entry which is preliminary data.</text>
</comment>
<proteinExistence type="predicted"/>
<feature type="domain" description="Secretion system C-terminal sorting" evidence="2">
    <location>
        <begin position="768"/>
        <end position="841"/>
    </location>
</feature>
<evidence type="ECO:0000313" key="3">
    <source>
        <dbReference type="EMBL" id="NKI90268.1"/>
    </source>
</evidence>
<organism evidence="3 4">
    <name type="scientific">Hymenobacter artigasi</name>
    <dbReference type="NCBI Taxonomy" id="2719616"/>
    <lineage>
        <taxon>Bacteria</taxon>
        <taxon>Pseudomonadati</taxon>
        <taxon>Bacteroidota</taxon>
        <taxon>Cytophagia</taxon>
        <taxon>Cytophagales</taxon>
        <taxon>Hymenobacteraceae</taxon>
        <taxon>Hymenobacter</taxon>
    </lineage>
</organism>